<feature type="transmembrane region" description="Helical" evidence="1">
    <location>
        <begin position="217"/>
        <end position="238"/>
    </location>
</feature>
<dbReference type="GeneID" id="60322366"/>
<feature type="transmembrane region" description="Helical" evidence="1">
    <location>
        <begin position="77"/>
        <end position="96"/>
    </location>
</feature>
<evidence type="ECO:0000313" key="2">
    <source>
        <dbReference type="EMBL" id="AXQ53062.1"/>
    </source>
</evidence>
<evidence type="ECO:0000313" key="3">
    <source>
        <dbReference type="Proteomes" id="UP000263691"/>
    </source>
</evidence>
<dbReference type="EMBL" id="MH697592">
    <property type="protein sequence ID" value="AXQ53062.1"/>
    <property type="molecule type" value="Genomic_DNA"/>
</dbReference>
<feature type="transmembrane region" description="Helical" evidence="1">
    <location>
        <begin position="153"/>
        <end position="178"/>
    </location>
</feature>
<dbReference type="Proteomes" id="UP000263691">
    <property type="component" value="Genome"/>
</dbReference>
<evidence type="ECO:0008006" key="4">
    <source>
        <dbReference type="Google" id="ProtNLM"/>
    </source>
</evidence>
<dbReference type="RefSeq" id="YP_009950940.1">
    <property type="nucleotide sequence ID" value="NC_051596.1"/>
</dbReference>
<keyword evidence="1" id="KW-0812">Transmembrane</keyword>
<evidence type="ECO:0000256" key="1">
    <source>
        <dbReference type="SAM" id="Phobius"/>
    </source>
</evidence>
<feature type="transmembrane region" description="Helical" evidence="1">
    <location>
        <begin position="108"/>
        <end position="125"/>
    </location>
</feature>
<keyword evidence="1" id="KW-1133">Transmembrane helix</keyword>
<feature type="transmembrane region" description="Helical" evidence="1">
    <location>
        <begin position="6"/>
        <end position="25"/>
    </location>
</feature>
<name>A0A385D3V4_9CAUD</name>
<feature type="transmembrane region" description="Helical" evidence="1">
    <location>
        <begin position="37"/>
        <end position="57"/>
    </location>
</feature>
<keyword evidence="1" id="KW-0472">Membrane</keyword>
<protein>
    <recommendedName>
        <fullName evidence="4">Transmembrane protein</fullName>
    </recommendedName>
</protein>
<proteinExistence type="predicted"/>
<organism evidence="2 3">
    <name type="scientific">Mycobacterium phage Rando14</name>
    <dbReference type="NCBI Taxonomy" id="2301556"/>
    <lineage>
        <taxon>Viruses</taxon>
        <taxon>Duplodnaviria</taxon>
        <taxon>Heunggongvirae</taxon>
        <taxon>Uroviricota</taxon>
        <taxon>Caudoviricetes</taxon>
        <taxon>Weiservirinae</taxon>
        <taxon>Kratiovirus</taxon>
        <taxon>Kratiovirus rando14</taxon>
    </lineage>
</organism>
<accession>A0A385D3V4</accession>
<gene>
    <name evidence="2" type="primary">42</name>
    <name evidence="2" type="ORF">SEA_RANDO14_42</name>
</gene>
<keyword evidence="3" id="KW-1185">Reference proteome</keyword>
<reference evidence="2 3" key="1">
    <citation type="submission" date="2018-07" db="EMBL/GenBank/DDBJ databases">
        <authorList>
            <person name="Michaels M.J."/>
            <person name="Wallen J.R."/>
            <person name="Eckardt M.A."/>
            <person name="Gainey M.D."/>
            <person name="Garlena R.A."/>
            <person name="Russell D.A."/>
            <person name="Pope W.H."/>
            <person name="Jacobs-Sera D."/>
            <person name="Hatfull G.F."/>
        </authorList>
    </citation>
    <scope>NUCLEOTIDE SEQUENCE [LARGE SCALE GENOMIC DNA]</scope>
</reference>
<sequence>MTIDLAAAISTRVAVILLIATAWYRRRSLSNRWQQPITLHLILLAVGMTAATDLVAVRGSIAKLTYTDWLGTYIGDVATIFGFAALASTMLARVSFNDIDAQHLVNQRVMPIATLAPALMLAARIESQPNDPARPPELFPATEGWLSVADGWQIAYCCAFYVGCGTLAAIAAWAARIITTDPRSRFGAHLWIFAMRCTALSCVVGVVNAVTVLQISWLVWMLSAIGAITSATAAWLSWRKRLQPFRRLLQFTRTTRGERRTFNTRARRWHLEDGEPRSAV</sequence>
<feature type="transmembrane region" description="Helical" evidence="1">
    <location>
        <begin position="190"/>
        <end position="211"/>
    </location>
</feature>
<dbReference type="KEGG" id="vg:60322366"/>